<accession>A0A1H8JMW2</accession>
<dbReference type="RefSeq" id="WP_055508551.1">
    <property type="nucleotide sequence ID" value="NZ_BBZG01000005.1"/>
</dbReference>
<proteinExistence type="predicted"/>
<dbReference type="OrthoDB" id="3539377at2"/>
<evidence type="ECO:0000256" key="1">
    <source>
        <dbReference type="SAM" id="Phobius"/>
    </source>
</evidence>
<keyword evidence="1" id="KW-0812">Transmembrane</keyword>
<protein>
    <submittedName>
        <fullName evidence="2">Uncharacterized protein</fullName>
    </submittedName>
</protein>
<evidence type="ECO:0000313" key="2">
    <source>
        <dbReference type="EMBL" id="SEN82070.1"/>
    </source>
</evidence>
<dbReference type="AlphaFoldDB" id="A0A1H8JMW2"/>
<keyword evidence="1" id="KW-1133">Transmembrane helix</keyword>
<sequence>MRSGEVPVLLSPAAARPTRRHGRWAGWLIVPPVLLALAVLIPVWAHDARLDEMVRRVTSFPLPPRTTWADPRPQGSVGLQAGNGNRCDYIVRISLTTSLSGQEIADYYRGSPLSGKVYVEQDAPEGGSRGVVVEFTEMHDPGWDLRCH</sequence>
<evidence type="ECO:0000313" key="3">
    <source>
        <dbReference type="Proteomes" id="UP000198953"/>
    </source>
</evidence>
<dbReference type="EMBL" id="FOBF01000039">
    <property type="protein sequence ID" value="SEN82070.1"/>
    <property type="molecule type" value="Genomic_DNA"/>
</dbReference>
<dbReference type="STRING" id="46177.SAMN05660976_08393"/>
<organism evidence="2 3">
    <name type="scientific">Nonomuraea pusilla</name>
    <dbReference type="NCBI Taxonomy" id="46177"/>
    <lineage>
        <taxon>Bacteria</taxon>
        <taxon>Bacillati</taxon>
        <taxon>Actinomycetota</taxon>
        <taxon>Actinomycetes</taxon>
        <taxon>Streptosporangiales</taxon>
        <taxon>Streptosporangiaceae</taxon>
        <taxon>Nonomuraea</taxon>
    </lineage>
</organism>
<keyword evidence="1" id="KW-0472">Membrane</keyword>
<reference evidence="2 3" key="1">
    <citation type="submission" date="2016-10" db="EMBL/GenBank/DDBJ databases">
        <authorList>
            <person name="de Groot N.N."/>
        </authorList>
    </citation>
    <scope>NUCLEOTIDE SEQUENCE [LARGE SCALE GENOMIC DNA]</scope>
    <source>
        <strain evidence="2 3">DSM 43357</strain>
    </source>
</reference>
<feature type="transmembrane region" description="Helical" evidence="1">
    <location>
        <begin position="24"/>
        <end position="45"/>
    </location>
</feature>
<keyword evidence="3" id="KW-1185">Reference proteome</keyword>
<name>A0A1H8JMW2_9ACTN</name>
<dbReference type="Proteomes" id="UP000198953">
    <property type="component" value="Unassembled WGS sequence"/>
</dbReference>
<gene>
    <name evidence="2" type="ORF">SAMN05660976_08393</name>
</gene>